<comment type="caution">
    <text evidence="1">The sequence shown here is derived from an EMBL/GenBank/DDBJ whole genome shotgun (WGS) entry which is preliminary data.</text>
</comment>
<accession>A0ACB7CF62</accession>
<keyword evidence="2" id="KW-1185">Reference proteome</keyword>
<dbReference type="EMBL" id="JABTEG010000001">
    <property type="protein sequence ID" value="KAG4306238.1"/>
    <property type="molecule type" value="Genomic_DNA"/>
</dbReference>
<reference evidence="1 2" key="1">
    <citation type="journal article" date="2021" name="Commun. Biol.">
        <title>Genomic insights into the host specific adaptation of the Pneumocystis genus.</title>
        <authorList>
            <person name="Cisse O.H."/>
            <person name="Ma L."/>
            <person name="Dekker J.P."/>
            <person name="Khil P.P."/>
            <person name="Youn J.-H."/>
            <person name="Brenchley J.M."/>
            <person name="Blair R."/>
            <person name="Pahar B."/>
            <person name="Chabe M."/>
            <person name="Van Rompay K.K.A."/>
            <person name="Keesler R."/>
            <person name="Sukura A."/>
            <person name="Hirsch V."/>
            <person name="Kutty G."/>
            <person name="Liu Y."/>
            <person name="Peng L."/>
            <person name="Chen J."/>
            <person name="Song J."/>
            <person name="Weissenbacher-Lang C."/>
            <person name="Xu J."/>
            <person name="Upham N.S."/>
            <person name="Stajich J.E."/>
            <person name="Cuomo C.A."/>
            <person name="Cushion M.T."/>
            <person name="Kovacs J.A."/>
        </authorList>
    </citation>
    <scope>NUCLEOTIDE SEQUENCE [LARGE SCALE GENOMIC DNA]</scope>
    <source>
        <strain evidence="1 2">RABM</strain>
    </source>
</reference>
<sequence length="337" mass="38700">MPINSLLRILDASIYSFSEENLKKKISSLKNSYDAVAYLINAYMLSLGFKLLGLGETHCLDKPITHSEIKPFFENVDGSKDPFYAFRYNFCDKEDIFLIKLLKMDKKLLIFGTKVGNDDTVSCDLLIDHYTRKDFFPYPNENETRSLEDAYISNDKITELINMYKMNVLHKLVPDLKDSHFIENNSYEKMPEKVFKCTDSSFRPFEEDVNSKFNKQPNIPVVHSSPFSIGDTDLHPPGIGPRPLISPRIGENDSLDRMNGCINGMYPDRNHPIYTRFKRDIPNRTMLPPGARYDPVTPHDNCGIGPGYLNNFSSRYRNIGEPDNDDFFPPGADNMYI</sequence>
<evidence type="ECO:0000313" key="1">
    <source>
        <dbReference type="EMBL" id="KAG4306238.1"/>
    </source>
</evidence>
<dbReference type="Proteomes" id="UP000768646">
    <property type="component" value="Unassembled WGS sequence"/>
</dbReference>
<proteinExistence type="predicted"/>
<organism evidence="1 2">
    <name type="scientific">Pneumocystis oryctolagi</name>
    <dbReference type="NCBI Taxonomy" id="42067"/>
    <lineage>
        <taxon>Eukaryota</taxon>
        <taxon>Fungi</taxon>
        <taxon>Dikarya</taxon>
        <taxon>Ascomycota</taxon>
        <taxon>Taphrinomycotina</taxon>
        <taxon>Pneumocystomycetes</taxon>
        <taxon>Pneumocystaceae</taxon>
        <taxon>Pneumocystis</taxon>
    </lineage>
</organism>
<gene>
    <name evidence="1" type="ORF">PORY_000226</name>
</gene>
<evidence type="ECO:0000313" key="2">
    <source>
        <dbReference type="Proteomes" id="UP000768646"/>
    </source>
</evidence>
<name>A0ACB7CF62_9ASCO</name>
<protein>
    <submittedName>
        <fullName evidence="1">Uncharacterized protein</fullName>
    </submittedName>
</protein>